<evidence type="ECO:0000313" key="1">
    <source>
        <dbReference type="EMBL" id="TFK28164.1"/>
    </source>
</evidence>
<keyword evidence="2" id="KW-1185">Reference proteome</keyword>
<sequence>MYRNPTPDPDLVPRQPKSIHSIRQIQLINRHCVALDEGRNSSVVDPLGIGSGRRTQRI</sequence>
<gene>
    <name evidence="1" type="ORF">FA15DRAFT_665651</name>
</gene>
<proteinExistence type="predicted"/>
<evidence type="ECO:0000313" key="2">
    <source>
        <dbReference type="Proteomes" id="UP000307440"/>
    </source>
</evidence>
<protein>
    <submittedName>
        <fullName evidence="1">Uncharacterized protein</fullName>
    </submittedName>
</protein>
<reference evidence="1 2" key="1">
    <citation type="journal article" date="2019" name="Nat. Ecol. Evol.">
        <title>Megaphylogeny resolves global patterns of mushroom evolution.</title>
        <authorList>
            <person name="Varga T."/>
            <person name="Krizsan K."/>
            <person name="Foldi C."/>
            <person name="Dima B."/>
            <person name="Sanchez-Garcia M."/>
            <person name="Sanchez-Ramirez S."/>
            <person name="Szollosi G.J."/>
            <person name="Szarkandi J.G."/>
            <person name="Papp V."/>
            <person name="Albert L."/>
            <person name="Andreopoulos W."/>
            <person name="Angelini C."/>
            <person name="Antonin V."/>
            <person name="Barry K.W."/>
            <person name="Bougher N.L."/>
            <person name="Buchanan P."/>
            <person name="Buyck B."/>
            <person name="Bense V."/>
            <person name="Catcheside P."/>
            <person name="Chovatia M."/>
            <person name="Cooper J."/>
            <person name="Damon W."/>
            <person name="Desjardin D."/>
            <person name="Finy P."/>
            <person name="Geml J."/>
            <person name="Haridas S."/>
            <person name="Hughes K."/>
            <person name="Justo A."/>
            <person name="Karasinski D."/>
            <person name="Kautmanova I."/>
            <person name="Kiss B."/>
            <person name="Kocsube S."/>
            <person name="Kotiranta H."/>
            <person name="LaButti K.M."/>
            <person name="Lechner B.E."/>
            <person name="Liimatainen K."/>
            <person name="Lipzen A."/>
            <person name="Lukacs Z."/>
            <person name="Mihaltcheva S."/>
            <person name="Morgado L.N."/>
            <person name="Niskanen T."/>
            <person name="Noordeloos M.E."/>
            <person name="Ohm R.A."/>
            <person name="Ortiz-Santana B."/>
            <person name="Ovrebo C."/>
            <person name="Racz N."/>
            <person name="Riley R."/>
            <person name="Savchenko A."/>
            <person name="Shiryaev A."/>
            <person name="Soop K."/>
            <person name="Spirin V."/>
            <person name="Szebenyi C."/>
            <person name="Tomsovsky M."/>
            <person name="Tulloss R.E."/>
            <person name="Uehling J."/>
            <person name="Grigoriev I.V."/>
            <person name="Vagvolgyi C."/>
            <person name="Papp T."/>
            <person name="Martin F.M."/>
            <person name="Miettinen O."/>
            <person name="Hibbett D.S."/>
            <person name="Nagy L.G."/>
        </authorList>
    </citation>
    <scope>NUCLEOTIDE SEQUENCE [LARGE SCALE GENOMIC DNA]</scope>
    <source>
        <strain evidence="1 2">CBS 121175</strain>
    </source>
</reference>
<name>A0A5C3L560_COPMA</name>
<dbReference type="Proteomes" id="UP000307440">
    <property type="component" value="Unassembled WGS sequence"/>
</dbReference>
<dbReference type="EMBL" id="ML210158">
    <property type="protein sequence ID" value="TFK28164.1"/>
    <property type="molecule type" value="Genomic_DNA"/>
</dbReference>
<dbReference type="AlphaFoldDB" id="A0A5C3L560"/>
<accession>A0A5C3L560</accession>
<organism evidence="1 2">
    <name type="scientific">Coprinopsis marcescibilis</name>
    <name type="common">Agaric fungus</name>
    <name type="synonym">Psathyrella marcescibilis</name>
    <dbReference type="NCBI Taxonomy" id="230819"/>
    <lineage>
        <taxon>Eukaryota</taxon>
        <taxon>Fungi</taxon>
        <taxon>Dikarya</taxon>
        <taxon>Basidiomycota</taxon>
        <taxon>Agaricomycotina</taxon>
        <taxon>Agaricomycetes</taxon>
        <taxon>Agaricomycetidae</taxon>
        <taxon>Agaricales</taxon>
        <taxon>Agaricineae</taxon>
        <taxon>Psathyrellaceae</taxon>
        <taxon>Coprinopsis</taxon>
    </lineage>
</organism>